<keyword evidence="3" id="KW-1185">Reference proteome</keyword>
<sequence>MAKPSEKKVMFDGSEGEIIFSSAANTLKSVHQKKKSEITKGNSENYVEAEFFGLNTFNKLMESYKGQAVGFRVYYGSRWEEHQKDEVIVREEGKGKKTSRLIIVPVDAYGRDLASPIGIKDNEGSPSALANGPLCPHKCAPPEEDTV</sequence>
<reference evidence="2 3" key="1">
    <citation type="submission" date="2019-03" db="EMBL/GenBank/DDBJ databases">
        <title>Dyadobacter AR-3-6 sp. nov., isolated from arctic soil.</title>
        <authorList>
            <person name="Chaudhary D.K."/>
        </authorList>
    </citation>
    <scope>NUCLEOTIDE SEQUENCE [LARGE SCALE GENOMIC DNA]</scope>
    <source>
        <strain evidence="2 3">AR-3-6</strain>
    </source>
</reference>
<evidence type="ECO:0000256" key="1">
    <source>
        <dbReference type="SAM" id="MobiDB-lite"/>
    </source>
</evidence>
<dbReference type="EMBL" id="SMFL01000003">
    <property type="protein sequence ID" value="TDE16746.1"/>
    <property type="molecule type" value="Genomic_DNA"/>
</dbReference>
<evidence type="ECO:0000313" key="2">
    <source>
        <dbReference type="EMBL" id="TDE16746.1"/>
    </source>
</evidence>
<protein>
    <submittedName>
        <fullName evidence="2">Uncharacterized protein</fullName>
    </submittedName>
</protein>
<comment type="caution">
    <text evidence="2">The sequence shown here is derived from an EMBL/GenBank/DDBJ whole genome shotgun (WGS) entry which is preliminary data.</text>
</comment>
<dbReference type="RefSeq" id="WP_131958278.1">
    <property type="nucleotide sequence ID" value="NZ_SMFL01000003.1"/>
</dbReference>
<proteinExistence type="predicted"/>
<name>A0A4R5DQS1_9BACT</name>
<dbReference type="AlphaFoldDB" id="A0A4R5DQS1"/>
<feature type="region of interest" description="Disordered" evidence="1">
    <location>
        <begin position="119"/>
        <end position="147"/>
    </location>
</feature>
<accession>A0A4R5DQS1</accession>
<dbReference type="Proteomes" id="UP000294850">
    <property type="component" value="Unassembled WGS sequence"/>
</dbReference>
<organism evidence="2 3">
    <name type="scientific">Dyadobacter psychrotolerans</name>
    <dbReference type="NCBI Taxonomy" id="2541721"/>
    <lineage>
        <taxon>Bacteria</taxon>
        <taxon>Pseudomonadati</taxon>
        <taxon>Bacteroidota</taxon>
        <taxon>Cytophagia</taxon>
        <taxon>Cytophagales</taxon>
        <taxon>Spirosomataceae</taxon>
        <taxon>Dyadobacter</taxon>
    </lineage>
</organism>
<evidence type="ECO:0000313" key="3">
    <source>
        <dbReference type="Proteomes" id="UP000294850"/>
    </source>
</evidence>
<gene>
    <name evidence="2" type="ORF">E0F88_11010</name>
</gene>
<dbReference type="OrthoDB" id="661524at2"/>